<evidence type="ECO:0000313" key="3">
    <source>
        <dbReference type="EMBL" id="TSJ77380.1"/>
    </source>
</evidence>
<dbReference type="Pfam" id="PF13472">
    <property type="entry name" value="Lipase_GDSL_2"/>
    <property type="match status" value="1"/>
</dbReference>
<dbReference type="InterPro" id="IPR051532">
    <property type="entry name" value="Ester_Hydrolysis_Enzymes"/>
</dbReference>
<dbReference type="EMBL" id="VMBG01000002">
    <property type="protein sequence ID" value="TSJ77380.1"/>
    <property type="molecule type" value="Genomic_DNA"/>
</dbReference>
<dbReference type="Proteomes" id="UP000315648">
    <property type="component" value="Unassembled WGS sequence"/>
</dbReference>
<dbReference type="RefSeq" id="WP_144353783.1">
    <property type="nucleotide sequence ID" value="NZ_CBCRVV010000008.1"/>
</dbReference>
<reference evidence="3 4" key="1">
    <citation type="submission" date="2019-07" db="EMBL/GenBank/DDBJ databases">
        <title>Description of 53C-WASEF.</title>
        <authorList>
            <person name="Pitt A."/>
            <person name="Hahn M.W."/>
        </authorList>
    </citation>
    <scope>NUCLEOTIDE SEQUENCE [LARGE SCALE GENOMIC DNA]</scope>
    <source>
        <strain evidence="3 4">53C-WASEF</strain>
    </source>
</reference>
<feature type="signal peptide" evidence="1">
    <location>
        <begin position="1"/>
        <end position="20"/>
    </location>
</feature>
<evidence type="ECO:0000256" key="1">
    <source>
        <dbReference type="SAM" id="SignalP"/>
    </source>
</evidence>
<accession>A0A556QL46</accession>
<proteinExistence type="predicted"/>
<evidence type="ECO:0000259" key="2">
    <source>
        <dbReference type="Pfam" id="PF13472"/>
    </source>
</evidence>
<dbReference type="InterPro" id="IPR013830">
    <property type="entry name" value="SGNH_hydro"/>
</dbReference>
<gene>
    <name evidence="3" type="ORF">FPL22_14915</name>
</gene>
<feature type="domain" description="SGNH hydrolase-type esterase" evidence="2">
    <location>
        <begin position="35"/>
        <end position="216"/>
    </location>
</feature>
<evidence type="ECO:0000313" key="4">
    <source>
        <dbReference type="Proteomes" id="UP000315648"/>
    </source>
</evidence>
<dbReference type="SUPFAM" id="SSF52266">
    <property type="entry name" value="SGNH hydrolase"/>
    <property type="match status" value="1"/>
</dbReference>
<feature type="chain" id="PRO_5022203868" evidence="1">
    <location>
        <begin position="21"/>
        <end position="240"/>
    </location>
</feature>
<dbReference type="Gene3D" id="3.40.50.1110">
    <property type="entry name" value="SGNH hydrolase"/>
    <property type="match status" value="1"/>
</dbReference>
<organism evidence="3 4">
    <name type="scientific">Rariglobus hedericola</name>
    <dbReference type="NCBI Taxonomy" id="2597822"/>
    <lineage>
        <taxon>Bacteria</taxon>
        <taxon>Pseudomonadati</taxon>
        <taxon>Verrucomicrobiota</taxon>
        <taxon>Opitutia</taxon>
        <taxon>Opitutales</taxon>
        <taxon>Opitutaceae</taxon>
        <taxon>Rariglobus</taxon>
    </lineage>
</organism>
<dbReference type="GO" id="GO:0004622">
    <property type="term" value="F:phosphatidylcholine lysophospholipase activity"/>
    <property type="evidence" value="ECO:0007669"/>
    <property type="project" value="TreeGrafter"/>
</dbReference>
<keyword evidence="1" id="KW-0732">Signal</keyword>
<comment type="caution">
    <text evidence="3">The sequence shown here is derived from an EMBL/GenBank/DDBJ whole genome shotgun (WGS) entry which is preliminary data.</text>
</comment>
<name>A0A556QL46_9BACT</name>
<protein>
    <submittedName>
        <fullName evidence="3">Cellulose-binding protein</fullName>
    </submittedName>
</protein>
<dbReference type="PANTHER" id="PTHR30383:SF2">
    <property type="entry name" value="CELLULOSE-BINDING PROTEIN"/>
    <property type="match status" value="1"/>
</dbReference>
<dbReference type="OrthoDB" id="194939at2"/>
<dbReference type="AlphaFoldDB" id="A0A556QL46"/>
<sequence>MPALCRLAAIACLGFLASQAAGDASPAGVTTLMPLGDSITEGGEGFHVYRYPLMEKLLQAGYRVAYVGSKTTRPVEGSPLGVLSHEGYAGQNAAFIRARFETLYRQNPADIILVHAGHNQFADQLPIPGLIKDTTAIITTARSINPKVIVLLAQVIPSGKLPKYSYIPELNQQLATLAARLTTTASPVVIVDQASGFDWKTDTVADHVHPNQQGADKMAARWFDALTRVLPPPKPPVTGR</sequence>
<keyword evidence="4" id="KW-1185">Reference proteome</keyword>
<dbReference type="InterPro" id="IPR036514">
    <property type="entry name" value="SGNH_hydro_sf"/>
</dbReference>
<dbReference type="PANTHER" id="PTHR30383">
    <property type="entry name" value="THIOESTERASE 1/PROTEASE 1/LYSOPHOSPHOLIPASE L1"/>
    <property type="match status" value="1"/>
</dbReference>